<sequence>MAQSVADRIREQLDEQALVAELTTLIELESPSHDLASSAEIAGLLAAAWTTLGEARIEPSSAGSHLIVDVPSVASSETSPVLLLGHSDTVWPIGTLVGSVPFSVADGVLRGPGAYDMKSGLVVMLAAVRALAALDLPRPPIRVLIAADEEVGSGSATALVREAAAGVQAVFGFESPHPDGALKVGRLGSTRVKLKVVGRESHAALDPDGGVSAIEELVDQLLVLRTEVARVSAARPGEVLVNVGGVSGGGRTNVVPGAAEALIGFRFASAAAEADVMAVLDGLAPVRPGAVIELEVLSSRPAWAASSADQALLARVGELAGLEVPGRPAAGAADTNTTGSLGIPTLDGFGPRGGGAHAVSEHVLLASLLDRIVLLGTVLTGLA</sequence>
<dbReference type="PIRSF" id="PIRSF037238">
    <property type="entry name" value="Carboxypeptidase_G2"/>
    <property type="match status" value="1"/>
</dbReference>
<evidence type="ECO:0000313" key="8">
    <source>
        <dbReference type="Proteomes" id="UP000226079"/>
    </source>
</evidence>
<comment type="cofactor">
    <cofactor evidence="1">
        <name>Zn(2+)</name>
        <dbReference type="ChEBI" id="CHEBI:29105"/>
    </cofactor>
</comment>
<organism evidence="7 8">
    <name type="scientific">Propionicimonas paludicola</name>
    <dbReference type="NCBI Taxonomy" id="185243"/>
    <lineage>
        <taxon>Bacteria</taxon>
        <taxon>Bacillati</taxon>
        <taxon>Actinomycetota</taxon>
        <taxon>Actinomycetes</taxon>
        <taxon>Propionibacteriales</taxon>
        <taxon>Nocardioidaceae</taxon>
        <taxon>Propionicimonas</taxon>
    </lineage>
</organism>
<keyword evidence="8" id="KW-1185">Reference proteome</keyword>
<evidence type="ECO:0000313" key="7">
    <source>
        <dbReference type="EMBL" id="PFG18119.1"/>
    </source>
</evidence>
<evidence type="ECO:0000256" key="5">
    <source>
        <dbReference type="PIRSR" id="PIRSR037238-1"/>
    </source>
</evidence>
<dbReference type="OrthoDB" id="9783294at2"/>
<dbReference type="SUPFAM" id="SSF53187">
    <property type="entry name" value="Zn-dependent exopeptidases"/>
    <property type="match status" value="1"/>
</dbReference>
<comment type="caution">
    <text evidence="7">The sequence shown here is derived from an EMBL/GenBank/DDBJ whole genome shotgun (WGS) entry which is preliminary data.</text>
</comment>
<dbReference type="InterPro" id="IPR017150">
    <property type="entry name" value="Pept_M20_glutamate_carboxypep"/>
</dbReference>
<proteinExistence type="predicted"/>
<protein>
    <submittedName>
        <fullName evidence="7">Glutamate carboxypeptidase</fullName>
    </submittedName>
</protein>
<dbReference type="InterPro" id="IPR050072">
    <property type="entry name" value="Peptidase_M20A"/>
</dbReference>
<dbReference type="InterPro" id="IPR002933">
    <property type="entry name" value="Peptidase_M20"/>
</dbReference>
<evidence type="ECO:0000256" key="2">
    <source>
        <dbReference type="ARBA" id="ARBA00022723"/>
    </source>
</evidence>
<dbReference type="GO" id="GO:0004180">
    <property type="term" value="F:carboxypeptidase activity"/>
    <property type="evidence" value="ECO:0007669"/>
    <property type="project" value="UniProtKB-KW"/>
</dbReference>
<evidence type="ECO:0000256" key="1">
    <source>
        <dbReference type="ARBA" id="ARBA00001947"/>
    </source>
</evidence>
<keyword evidence="7" id="KW-0121">Carboxypeptidase</keyword>
<keyword evidence="2" id="KW-0479">Metal-binding</keyword>
<feature type="active site" evidence="5">
    <location>
        <position position="88"/>
    </location>
</feature>
<feature type="domain" description="Peptidase M20 dimerisation" evidence="6">
    <location>
        <begin position="184"/>
        <end position="279"/>
    </location>
</feature>
<dbReference type="InterPro" id="IPR011650">
    <property type="entry name" value="Peptidase_M20_dimer"/>
</dbReference>
<feature type="active site" description="Proton acceptor" evidence="5">
    <location>
        <position position="149"/>
    </location>
</feature>
<accession>A0A2A9CX17</accession>
<evidence type="ECO:0000256" key="4">
    <source>
        <dbReference type="ARBA" id="ARBA00022833"/>
    </source>
</evidence>
<dbReference type="InterPro" id="IPR036264">
    <property type="entry name" value="Bact_exopeptidase_dim_dom"/>
</dbReference>
<dbReference type="AlphaFoldDB" id="A0A2A9CX17"/>
<dbReference type="PANTHER" id="PTHR43808:SF9">
    <property type="entry name" value="BLL0789 PROTEIN"/>
    <property type="match status" value="1"/>
</dbReference>
<dbReference type="GO" id="GO:0046872">
    <property type="term" value="F:metal ion binding"/>
    <property type="evidence" value="ECO:0007669"/>
    <property type="project" value="UniProtKB-KW"/>
</dbReference>
<dbReference type="Gene3D" id="3.30.70.360">
    <property type="match status" value="1"/>
</dbReference>
<dbReference type="SUPFAM" id="SSF55031">
    <property type="entry name" value="Bacterial exopeptidase dimerisation domain"/>
    <property type="match status" value="1"/>
</dbReference>
<dbReference type="PROSITE" id="PS00758">
    <property type="entry name" value="ARGE_DAPE_CPG2_1"/>
    <property type="match status" value="1"/>
</dbReference>
<keyword evidence="4" id="KW-0862">Zinc</keyword>
<dbReference type="RefSeq" id="WP_098461495.1">
    <property type="nucleotide sequence ID" value="NZ_PDJC01000001.1"/>
</dbReference>
<reference evidence="7 8" key="1">
    <citation type="submission" date="2017-10" db="EMBL/GenBank/DDBJ databases">
        <title>Sequencing the genomes of 1000 actinobacteria strains.</title>
        <authorList>
            <person name="Klenk H.-P."/>
        </authorList>
    </citation>
    <scope>NUCLEOTIDE SEQUENCE [LARGE SCALE GENOMIC DNA]</scope>
    <source>
        <strain evidence="7 8">DSM 15597</strain>
    </source>
</reference>
<gene>
    <name evidence="7" type="ORF">ATK74_2699</name>
</gene>
<dbReference type="InterPro" id="IPR001261">
    <property type="entry name" value="ArgE/DapE_CS"/>
</dbReference>
<keyword evidence="3" id="KW-0378">Hydrolase</keyword>
<dbReference type="Gene3D" id="3.40.630.10">
    <property type="entry name" value="Zn peptidases"/>
    <property type="match status" value="1"/>
</dbReference>
<dbReference type="Proteomes" id="UP000226079">
    <property type="component" value="Unassembled WGS sequence"/>
</dbReference>
<name>A0A2A9CX17_9ACTN</name>
<dbReference type="EMBL" id="PDJC01000001">
    <property type="protein sequence ID" value="PFG18119.1"/>
    <property type="molecule type" value="Genomic_DNA"/>
</dbReference>
<dbReference type="Pfam" id="PF07687">
    <property type="entry name" value="M20_dimer"/>
    <property type="match status" value="1"/>
</dbReference>
<evidence type="ECO:0000259" key="6">
    <source>
        <dbReference type="Pfam" id="PF07687"/>
    </source>
</evidence>
<dbReference type="Pfam" id="PF01546">
    <property type="entry name" value="Peptidase_M20"/>
    <property type="match status" value="1"/>
</dbReference>
<dbReference type="PANTHER" id="PTHR43808">
    <property type="entry name" value="ACETYLORNITHINE DEACETYLASE"/>
    <property type="match status" value="1"/>
</dbReference>
<keyword evidence="7" id="KW-0645">Protease</keyword>
<evidence type="ECO:0000256" key="3">
    <source>
        <dbReference type="ARBA" id="ARBA00022801"/>
    </source>
</evidence>